<dbReference type="Proteomes" id="UP000269148">
    <property type="component" value="Unassembled WGS sequence"/>
</dbReference>
<protein>
    <submittedName>
        <fullName evidence="1">Uncharacterized protein</fullName>
    </submittedName>
</protein>
<proteinExistence type="predicted"/>
<sequence>MEVVRLKNNISFNRSEMTLSDLRRLGRQGGAVLILEDGRHAQIRPRYASIKSHRRQDGRLNSQESILSFHVVYSAITAVKRKHLVIAERIKRNGKNQLVLTGIGYHRSN</sequence>
<dbReference type="OrthoDB" id="2232771at2"/>
<dbReference type="AlphaFoldDB" id="A0A3L8GAR6"/>
<evidence type="ECO:0000313" key="2">
    <source>
        <dbReference type="Proteomes" id="UP000269148"/>
    </source>
</evidence>
<accession>A0A3L8GAR6</accession>
<dbReference type="EMBL" id="QLQD01000082">
    <property type="protein sequence ID" value="RLU54886.1"/>
    <property type="molecule type" value="Genomic_DNA"/>
</dbReference>
<organism evidence="1 2">
    <name type="scientific">Streptococcus iniae</name>
    <name type="common">Streptococcus shiloi</name>
    <dbReference type="NCBI Taxonomy" id="1346"/>
    <lineage>
        <taxon>Bacteria</taxon>
        <taxon>Bacillati</taxon>
        <taxon>Bacillota</taxon>
        <taxon>Bacilli</taxon>
        <taxon>Lactobacillales</taxon>
        <taxon>Streptococcaceae</taxon>
        <taxon>Streptococcus</taxon>
    </lineage>
</organism>
<reference evidence="1 2" key="1">
    <citation type="submission" date="2018-06" db="EMBL/GenBank/DDBJ databases">
        <title>Mutators as drivers of adaptation in pathogenic bacteria and a risk factor for host jumps and vaccine escape.</title>
        <authorList>
            <person name="Barnes A.C."/>
            <person name="Silayeva O."/>
        </authorList>
    </citation>
    <scope>NUCLEOTIDE SEQUENCE [LARGE SCALE GENOMIC DNA]</scope>
    <source>
        <strain evidence="1 2">QMA0445</strain>
    </source>
</reference>
<name>A0A3L8GAR6_STRIN</name>
<gene>
    <name evidence="1" type="ORF">DIY07_09655</name>
</gene>
<comment type="caution">
    <text evidence="1">The sequence shown here is derived from an EMBL/GenBank/DDBJ whole genome shotgun (WGS) entry which is preliminary data.</text>
</comment>
<evidence type="ECO:0000313" key="1">
    <source>
        <dbReference type="EMBL" id="RLU54886.1"/>
    </source>
</evidence>